<dbReference type="GO" id="GO:0005524">
    <property type="term" value="F:ATP binding"/>
    <property type="evidence" value="ECO:0007669"/>
    <property type="project" value="UniProtKB-KW"/>
</dbReference>
<dbReference type="SUPFAM" id="SSF55874">
    <property type="entry name" value="ATPase domain of HSP90 chaperone/DNA topoisomerase II/histidine kinase"/>
    <property type="match status" value="1"/>
</dbReference>
<keyword evidence="4" id="KW-0067">ATP-binding</keyword>
<dbReference type="InterPro" id="IPR050267">
    <property type="entry name" value="Anti-sigma-factor_SerPK"/>
</dbReference>
<dbReference type="Proteomes" id="UP001499884">
    <property type="component" value="Unassembled WGS sequence"/>
</dbReference>
<evidence type="ECO:0000313" key="5">
    <source>
        <dbReference type="Proteomes" id="UP001499884"/>
    </source>
</evidence>
<proteinExistence type="predicted"/>
<reference evidence="5" key="1">
    <citation type="journal article" date="2019" name="Int. J. Syst. Evol. Microbiol.">
        <title>The Global Catalogue of Microorganisms (GCM) 10K type strain sequencing project: providing services to taxonomists for standard genome sequencing and annotation.</title>
        <authorList>
            <consortium name="The Broad Institute Genomics Platform"/>
            <consortium name="The Broad Institute Genome Sequencing Center for Infectious Disease"/>
            <person name="Wu L."/>
            <person name="Ma J."/>
        </authorList>
    </citation>
    <scope>NUCLEOTIDE SEQUENCE [LARGE SCALE GENOMIC DNA]</scope>
    <source>
        <strain evidence="5">JCM 30846</strain>
    </source>
</reference>
<feature type="region of interest" description="Disordered" evidence="2">
    <location>
        <begin position="1"/>
        <end position="20"/>
    </location>
</feature>
<feature type="domain" description="Histidine kinase/HSP90-like ATPase" evidence="3">
    <location>
        <begin position="46"/>
        <end position="150"/>
    </location>
</feature>
<dbReference type="Pfam" id="PF13581">
    <property type="entry name" value="HATPase_c_2"/>
    <property type="match status" value="1"/>
</dbReference>
<comment type="caution">
    <text evidence="4">The sequence shown here is derived from an EMBL/GenBank/DDBJ whole genome shotgun (WGS) entry which is preliminary data.</text>
</comment>
<gene>
    <name evidence="4" type="ORF">GCM10023082_11890</name>
</gene>
<protein>
    <submittedName>
        <fullName evidence="4">ATP-binding protein</fullName>
    </submittedName>
</protein>
<evidence type="ECO:0000256" key="1">
    <source>
        <dbReference type="ARBA" id="ARBA00022527"/>
    </source>
</evidence>
<dbReference type="EMBL" id="BAABEP010000004">
    <property type="protein sequence ID" value="GAA3715812.1"/>
    <property type="molecule type" value="Genomic_DNA"/>
</dbReference>
<name>A0ABP7EE29_9ACTN</name>
<evidence type="ECO:0000313" key="4">
    <source>
        <dbReference type="EMBL" id="GAA3715812.1"/>
    </source>
</evidence>
<accession>A0ABP7EE29</accession>
<keyword evidence="1" id="KW-0723">Serine/threonine-protein kinase</keyword>
<evidence type="ECO:0000259" key="3">
    <source>
        <dbReference type="Pfam" id="PF13581"/>
    </source>
</evidence>
<dbReference type="InterPro" id="IPR003594">
    <property type="entry name" value="HATPase_dom"/>
</dbReference>
<dbReference type="CDD" id="cd16936">
    <property type="entry name" value="HATPase_RsbW-like"/>
    <property type="match status" value="1"/>
</dbReference>
<dbReference type="Gene3D" id="3.30.565.10">
    <property type="entry name" value="Histidine kinase-like ATPase, C-terminal domain"/>
    <property type="match status" value="1"/>
</dbReference>
<evidence type="ECO:0000256" key="2">
    <source>
        <dbReference type="SAM" id="MobiDB-lite"/>
    </source>
</evidence>
<dbReference type="PANTHER" id="PTHR35526:SF3">
    <property type="entry name" value="ANTI-SIGMA-F FACTOR RSBW"/>
    <property type="match status" value="1"/>
</dbReference>
<keyword evidence="5" id="KW-1185">Reference proteome</keyword>
<dbReference type="InterPro" id="IPR036890">
    <property type="entry name" value="HATPase_C_sf"/>
</dbReference>
<dbReference type="RefSeq" id="WP_345642081.1">
    <property type="nucleotide sequence ID" value="NZ_BAABEP010000004.1"/>
</dbReference>
<keyword evidence="4" id="KW-0547">Nucleotide-binding</keyword>
<organism evidence="4 5">
    <name type="scientific">Streptomyces tremellae</name>
    <dbReference type="NCBI Taxonomy" id="1124239"/>
    <lineage>
        <taxon>Bacteria</taxon>
        <taxon>Bacillati</taxon>
        <taxon>Actinomycetota</taxon>
        <taxon>Actinomycetes</taxon>
        <taxon>Kitasatosporales</taxon>
        <taxon>Streptomycetaceae</taxon>
        <taxon>Streptomyces</taxon>
    </lineage>
</organism>
<keyword evidence="1" id="KW-0808">Transferase</keyword>
<sequence length="157" mass="16911">MNEQITVSGATLPTGTEPSVQPTQCLNRAAQFTGEPGSIASARDLAVRFLQQLGAEWLAPLDERTRQDVLLVVSELVTNAERHSHGPYVIELEGTARYASVTVYDSSTTLPRFFPPDPARLGGHGMEIVRAVSDAVTAELVPVGKRVTARFDLPRGA</sequence>
<keyword evidence="1" id="KW-0418">Kinase</keyword>
<dbReference type="PANTHER" id="PTHR35526">
    <property type="entry name" value="ANTI-SIGMA-F FACTOR RSBW-RELATED"/>
    <property type="match status" value="1"/>
</dbReference>